<proteinExistence type="predicted"/>
<gene>
    <name evidence="1" type="ORF">NUW54_g7432</name>
</gene>
<evidence type="ECO:0000313" key="1">
    <source>
        <dbReference type="EMBL" id="KAJ2995195.1"/>
    </source>
</evidence>
<organism evidence="1 2">
    <name type="scientific">Trametes sanguinea</name>
    <dbReference type="NCBI Taxonomy" id="158606"/>
    <lineage>
        <taxon>Eukaryota</taxon>
        <taxon>Fungi</taxon>
        <taxon>Dikarya</taxon>
        <taxon>Basidiomycota</taxon>
        <taxon>Agaricomycotina</taxon>
        <taxon>Agaricomycetes</taxon>
        <taxon>Polyporales</taxon>
        <taxon>Polyporaceae</taxon>
        <taxon>Trametes</taxon>
    </lineage>
</organism>
<keyword evidence="2" id="KW-1185">Reference proteome</keyword>
<sequence length="84" mass="9428">MPPSKREISVESIVRDLESEKPIWPLSSYGPAKLQPTLIANLDESPEELRVKAAEAARKGTVQEYVRLYFPPLCKRLFNAAISS</sequence>
<dbReference type="Proteomes" id="UP001144978">
    <property type="component" value="Unassembled WGS sequence"/>
</dbReference>
<dbReference type="EMBL" id="JANSHE010002129">
    <property type="protein sequence ID" value="KAJ2995195.1"/>
    <property type="molecule type" value="Genomic_DNA"/>
</dbReference>
<name>A0ACC1PKP0_9APHY</name>
<accession>A0ACC1PKP0</accession>
<comment type="caution">
    <text evidence="1">The sequence shown here is derived from an EMBL/GenBank/DDBJ whole genome shotgun (WGS) entry which is preliminary data.</text>
</comment>
<protein>
    <submittedName>
        <fullName evidence="1">Uncharacterized protein</fullName>
    </submittedName>
</protein>
<evidence type="ECO:0000313" key="2">
    <source>
        <dbReference type="Proteomes" id="UP001144978"/>
    </source>
</evidence>
<reference evidence="1" key="1">
    <citation type="submission" date="2022-08" db="EMBL/GenBank/DDBJ databases">
        <title>Genome Sequence of Pycnoporus sanguineus.</title>
        <authorList>
            <person name="Buettner E."/>
        </authorList>
    </citation>
    <scope>NUCLEOTIDE SEQUENCE</scope>
    <source>
        <strain evidence="1">CG-C14</strain>
    </source>
</reference>